<dbReference type="AlphaFoldDB" id="A0A934KF62"/>
<evidence type="ECO:0000313" key="3">
    <source>
        <dbReference type="Proteomes" id="UP000620075"/>
    </source>
</evidence>
<dbReference type="InterPro" id="IPR035959">
    <property type="entry name" value="RutC-like_sf"/>
</dbReference>
<evidence type="ECO:0000256" key="1">
    <source>
        <dbReference type="ARBA" id="ARBA00010552"/>
    </source>
</evidence>
<dbReference type="SUPFAM" id="SSF55298">
    <property type="entry name" value="YjgF-like"/>
    <property type="match status" value="1"/>
</dbReference>
<name>A0A934KF62_9BACT</name>
<gene>
    <name evidence="2" type="ORF">JF888_01155</name>
</gene>
<dbReference type="InterPro" id="IPR006175">
    <property type="entry name" value="YjgF/YER057c/UK114"/>
</dbReference>
<accession>A0A934KF62</accession>
<dbReference type="Pfam" id="PF01042">
    <property type="entry name" value="Ribonuc_L-PSP"/>
    <property type="match status" value="1"/>
</dbReference>
<evidence type="ECO:0008006" key="4">
    <source>
        <dbReference type="Google" id="ProtNLM"/>
    </source>
</evidence>
<dbReference type="EMBL" id="JAEKNQ010000008">
    <property type="protein sequence ID" value="MBJ7601798.1"/>
    <property type="molecule type" value="Genomic_DNA"/>
</dbReference>
<dbReference type="PANTHER" id="PTHR11803:SF58">
    <property type="entry name" value="PROTEIN HMF1-RELATED"/>
    <property type="match status" value="1"/>
</dbReference>
<dbReference type="CDD" id="cd00448">
    <property type="entry name" value="YjgF_YER057c_UK114_family"/>
    <property type="match status" value="1"/>
</dbReference>
<dbReference type="InterPro" id="IPR006056">
    <property type="entry name" value="RidA"/>
</dbReference>
<dbReference type="Gene3D" id="3.30.1330.40">
    <property type="entry name" value="RutC-like"/>
    <property type="match status" value="1"/>
</dbReference>
<organism evidence="2 3">
    <name type="scientific">Candidatus Dormiibacter inghamiae</name>
    <dbReference type="NCBI Taxonomy" id="3127013"/>
    <lineage>
        <taxon>Bacteria</taxon>
        <taxon>Bacillati</taxon>
        <taxon>Candidatus Dormiibacterota</taxon>
        <taxon>Candidatus Dormibacteria</taxon>
        <taxon>Candidatus Dormibacterales</taxon>
        <taxon>Candidatus Dormibacteraceae</taxon>
        <taxon>Candidatus Dormiibacter</taxon>
    </lineage>
</organism>
<comment type="caution">
    <text evidence="2">The sequence shown here is derived from an EMBL/GenBank/DDBJ whole genome shotgun (WGS) entry which is preliminary data.</text>
</comment>
<sequence>MSLTEITTDRAPKCASPLSQAVRFGDLLFVSGQVGASPESRDPVPGGIREQTKRVMDNLKAVLEAGRSSLGNVLKTTCFLTDMADFAVFNEIYARYFPDGRTARSAFEVSRLAGTYVVEVEAIAAIPQSSR</sequence>
<dbReference type="GO" id="GO:0019239">
    <property type="term" value="F:deaminase activity"/>
    <property type="evidence" value="ECO:0007669"/>
    <property type="project" value="TreeGrafter"/>
</dbReference>
<dbReference type="GO" id="GO:0005829">
    <property type="term" value="C:cytosol"/>
    <property type="evidence" value="ECO:0007669"/>
    <property type="project" value="TreeGrafter"/>
</dbReference>
<protein>
    <recommendedName>
        <fullName evidence="4">RidA family protein</fullName>
    </recommendedName>
</protein>
<reference evidence="2 3" key="1">
    <citation type="submission" date="2020-10" db="EMBL/GenBank/DDBJ databases">
        <title>Ca. Dormibacterota MAGs.</title>
        <authorList>
            <person name="Montgomery K."/>
        </authorList>
    </citation>
    <scope>NUCLEOTIDE SEQUENCE [LARGE SCALE GENOMIC DNA]</scope>
    <source>
        <strain evidence="2">SC8811_S16_3</strain>
    </source>
</reference>
<comment type="similarity">
    <text evidence="1">Belongs to the RutC family.</text>
</comment>
<dbReference type="PANTHER" id="PTHR11803">
    <property type="entry name" value="2-IMINOBUTANOATE/2-IMINOPROPANOATE DEAMINASE RIDA"/>
    <property type="match status" value="1"/>
</dbReference>
<dbReference type="RefSeq" id="WP_338176163.1">
    <property type="nucleotide sequence ID" value="NZ_JAEKNQ010000008.1"/>
</dbReference>
<dbReference type="NCBIfam" id="TIGR00004">
    <property type="entry name" value="Rid family detoxifying hydrolase"/>
    <property type="match status" value="1"/>
</dbReference>
<dbReference type="Proteomes" id="UP000620075">
    <property type="component" value="Unassembled WGS sequence"/>
</dbReference>
<evidence type="ECO:0000313" key="2">
    <source>
        <dbReference type="EMBL" id="MBJ7601798.1"/>
    </source>
</evidence>
<dbReference type="FunFam" id="3.30.1330.40:FF:000001">
    <property type="entry name" value="L-PSP family endoribonuclease"/>
    <property type="match status" value="1"/>
</dbReference>
<proteinExistence type="inferred from homology"/>